<evidence type="ECO:0008006" key="2">
    <source>
        <dbReference type="Google" id="ProtNLM"/>
    </source>
</evidence>
<proteinExistence type="predicted"/>
<dbReference type="AlphaFoldDB" id="A0A7S3QBI4"/>
<evidence type="ECO:0000313" key="1">
    <source>
        <dbReference type="EMBL" id="CAE0472301.1"/>
    </source>
</evidence>
<dbReference type="GO" id="GO:0005506">
    <property type="term" value="F:iron ion binding"/>
    <property type="evidence" value="ECO:0007669"/>
    <property type="project" value="InterPro"/>
</dbReference>
<dbReference type="GO" id="GO:0016705">
    <property type="term" value="F:oxidoreductase activity, acting on paired donors, with incorporation or reduction of molecular oxygen"/>
    <property type="evidence" value="ECO:0007669"/>
    <property type="project" value="InterPro"/>
</dbReference>
<gene>
    <name evidence="1" type="ORF">CDEB00056_LOCUS17154</name>
</gene>
<dbReference type="Pfam" id="PF00067">
    <property type="entry name" value="p450"/>
    <property type="match status" value="1"/>
</dbReference>
<dbReference type="EMBL" id="HBIO01022285">
    <property type="protein sequence ID" value="CAE0472301.1"/>
    <property type="molecule type" value="Transcribed_RNA"/>
</dbReference>
<accession>A0A7S3QBI4</accession>
<reference evidence="1" key="1">
    <citation type="submission" date="2021-01" db="EMBL/GenBank/DDBJ databases">
        <authorList>
            <person name="Corre E."/>
            <person name="Pelletier E."/>
            <person name="Niang G."/>
            <person name="Scheremetjew M."/>
            <person name="Finn R."/>
            <person name="Kale V."/>
            <person name="Holt S."/>
            <person name="Cochrane G."/>
            <person name="Meng A."/>
            <person name="Brown T."/>
            <person name="Cohen L."/>
        </authorList>
    </citation>
    <scope>NUCLEOTIDE SEQUENCE</scope>
    <source>
        <strain evidence="1">MM31A-1</strain>
    </source>
</reference>
<sequence length="430" mass="47653">MDYTTFEEEGTRGSTRNMCCGLCACIIRVMSNIQLWLILHPNFITRFFLWFFYVFEVLAYSINPKSFLNSRSDVLGKNYAALGKIIIGDYRLVAGIIEGAQKRGAFLGRARLAHKKVASAFPLFLSDEGAGGTSLHSTIHQNIWALAQPALDRAHGPEFDKYVEDGVREYKRTQKNGALNDMTAKYVFHAVFGAPLPNKKELKNIQTLFIGNFPWSSYVFGAVKPFSALFHCFQCSRTSRIKRLKEVVLATPLLLGYVPSEANGHLSADEYAEMLVSVCGIAGILGTSNLIKNVAKAIPENVSIDLSDQREVMRAVLEAARIRAPVNNVNVLTTTVKTMRVNNKLKTLPMNTVFAGSIGLACFDESVFANPKKYDHKRENIEKAVLNFNHVGFSPEGAGTRQCPGRNIAMKLAADFLIGLRTPAFVENIN</sequence>
<dbReference type="GO" id="GO:0004497">
    <property type="term" value="F:monooxygenase activity"/>
    <property type="evidence" value="ECO:0007669"/>
    <property type="project" value="InterPro"/>
</dbReference>
<dbReference type="InterPro" id="IPR001128">
    <property type="entry name" value="Cyt_P450"/>
</dbReference>
<dbReference type="InterPro" id="IPR036396">
    <property type="entry name" value="Cyt_P450_sf"/>
</dbReference>
<organism evidence="1">
    <name type="scientific">Chaetoceros debilis</name>
    <dbReference type="NCBI Taxonomy" id="122233"/>
    <lineage>
        <taxon>Eukaryota</taxon>
        <taxon>Sar</taxon>
        <taxon>Stramenopiles</taxon>
        <taxon>Ochrophyta</taxon>
        <taxon>Bacillariophyta</taxon>
        <taxon>Coscinodiscophyceae</taxon>
        <taxon>Chaetocerotophycidae</taxon>
        <taxon>Chaetocerotales</taxon>
        <taxon>Chaetocerotaceae</taxon>
        <taxon>Chaetoceros</taxon>
    </lineage>
</organism>
<name>A0A7S3QBI4_9STRA</name>
<dbReference type="SUPFAM" id="SSF48264">
    <property type="entry name" value="Cytochrome P450"/>
    <property type="match status" value="1"/>
</dbReference>
<protein>
    <recommendedName>
        <fullName evidence="2">Cytochrome P450</fullName>
    </recommendedName>
</protein>
<dbReference type="Gene3D" id="1.10.630.10">
    <property type="entry name" value="Cytochrome P450"/>
    <property type="match status" value="1"/>
</dbReference>
<dbReference type="GO" id="GO:0020037">
    <property type="term" value="F:heme binding"/>
    <property type="evidence" value="ECO:0007669"/>
    <property type="project" value="InterPro"/>
</dbReference>